<name>A0A8I0GBA0_9ACTO</name>
<dbReference type="GO" id="GO:1901605">
    <property type="term" value="P:alpha-amino acid metabolic process"/>
    <property type="evidence" value="ECO:0007669"/>
    <property type="project" value="TreeGrafter"/>
</dbReference>
<dbReference type="GO" id="GO:0008483">
    <property type="term" value="F:transaminase activity"/>
    <property type="evidence" value="ECO:0007669"/>
    <property type="project" value="UniProtKB-KW"/>
</dbReference>
<dbReference type="Proteomes" id="UP000627538">
    <property type="component" value="Unassembled WGS sequence"/>
</dbReference>
<dbReference type="Gene3D" id="3.90.1150.10">
    <property type="entry name" value="Aspartate Aminotransferase, domain 1"/>
    <property type="match status" value="1"/>
</dbReference>
<dbReference type="Gene3D" id="3.40.640.10">
    <property type="entry name" value="Type I PLP-dependent aspartate aminotransferase-like (Major domain)"/>
    <property type="match status" value="1"/>
</dbReference>
<dbReference type="AlphaFoldDB" id="A0A8I0GBA0"/>
<dbReference type="PANTHER" id="PTHR42790">
    <property type="entry name" value="AMINOTRANSFERASE"/>
    <property type="match status" value="1"/>
</dbReference>
<dbReference type="Pfam" id="PF00155">
    <property type="entry name" value="Aminotran_1_2"/>
    <property type="match status" value="1"/>
</dbReference>
<keyword evidence="4 8" id="KW-0032">Aminotransferase</keyword>
<dbReference type="InterPro" id="IPR015422">
    <property type="entry name" value="PyrdxlP-dep_Trfase_small"/>
</dbReference>
<dbReference type="SUPFAM" id="SSF53383">
    <property type="entry name" value="PLP-dependent transferases"/>
    <property type="match status" value="1"/>
</dbReference>
<sequence length="435" mass="48399">MTDWNELDVKEARMAGHAQGTHLDPWQDAYAAKAAHLKESEIRALFAVVSRPEVVSLAGGMPNISDLPLDQLAESAHRLITSHGAQVLQYGSGQGWEPFLESIAEVMAVEHISADPGNISVTTGSQQAIDIVTQLFIDPGDVIVAESPSYVGALGVFAAQQADVRHVEMDENGLIPEALDERIRDLKAAGHRVKFLYTCPNYHNPSGVTLSEERRPQAAEVCRRHHVLIVEDNPYGLLGFSGRTYPAIQTYWPDGVVYLGSFSKIFAPGFRIGWAYAPAWIRKKIVLSLESAVLSPSMVGQMALHGYLRDYDWYGQVTTYRDMYRSRRDAMVDALTEFLPTCQWTVPDGGFYTWVKLPEGVNSKTMLPRAVTELVAYTPGTAFYADGQGTDYMRLSYCYPPEDEIREGVRRLARVVSREVELQHMFSPDRSGGHE</sequence>
<accession>A0A8I0GBA0</accession>
<evidence type="ECO:0000256" key="5">
    <source>
        <dbReference type="ARBA" id="ARBA00022679"/>
    </source>
</evidence>
<dbReference type="InterPro" id="IPR015424">
    <property type="entry name" value="PyrdxlP-dep_Trfase"/>
</dbReference>
<dbReference type="FunFam" id="3.40.640.10:FF:000053">
    <property type="entry name" value="Aminotransferase, class I"/>
    <property type="match status" value="1"/>
</dbReference>
<comment type="similarity">
    <text evidence="2">Belongs to the class-I pyridoxal-phosphate-dependent aminotransferase family.</text>
</comment>
<dbReference type="GO" id="GO:0030170">
    <property type="term" value="F:pyridoxal phosphate binding"/>
    <property type="evidence" value="ECO:0007669"/>
    <property type="project" value="InterPro"/>
</dbReference>
<evidence type="ECO:0000259" key="7">
    <source>
        <dbReference type="Pfam" id="PF00155"/>
    </source>
</evidence>
<dbReference type="InterPro" id="IPR050859">
    <property type="entry name" value="Class-I_PLP-dep_aminotransf"/>
</dbReference>
<evidence type="ECO:0000256" key="6">
    <source>
        <dbReference type="ARBA" id="ARBA00022898"/>
    </source>
</evidence>
<keyword evidence="5 8" id="KW-0808">Transferase</keyword>
<gene>
    <name evidence="8" type="ORF">H8R10_05205</name>
</gene>
<evidence type="ECO:0000313" key="9">
    <source>
        <dbReference type="Proteomes" id="UP000627538"/>
    </source>
</evidence>
<dbReference type="PANTHER" id="PTHR42790:SF19">
    <property type="entry name" value="KYNURENINE_ALPHA-AMINOADIPATE AMINOTRANSFERASE, MITOCHONDRIAL"/>
    <property type="match status" value="1"/>
</dbReference>
<comment type="subunit">
    <text evidence="3">Homodimer.</text>
</comment>
<comment type="cofactor">
    <cofactor evidence="1">
        <name>pyridoxal 5'-phosphate</name>
        <dbReference type="ChEBI" id="CHEBI:597326"/>
    </cofactor>
</comment>
<evidence type="ECO:0000313" key="8">
    <source>
        <dbReference type="EMBL" id="MBD3689623.1"/>
    </source>
</evidence>
<dbReference type="EMBL" id="JACRUO010000001">
    <property type="protein sequence ID" value="MBD3689623.1"/>
    <property type="molecule type" value="Genomic_DNA"/>
</dbReference>
<protein>
    <submittedName>
        <fullName evidence="8">PLP-dependent aminotransferase family protein</fullName>
    </submittedName>
</protein>
<evidence type="ECO:0000256" key="2">
    <source>
        <dbReference type="ARBA" id="ARBA00007441"/>
    </source>
</evidence>
<proteinExistence type="inferred from homology"/>
<evidence type="ECO:0000256" key="3">
    <source>
        <dbReference type="ARBA" id="ARBA00011738"/>
    </source>
</evidence>
<reference evidence="8 9" key="1">
    <citation type="submission" date="2020-08" db="EMBL/GenBank/DDBJ databases">
        <title>Winkia gen. nov., sp. nov., isolated from faeces of the Anser albifrons in China.</title>
        <authorList>
            <person name="Liu Q."/>
        </authorList>
    </citation>
    <scope>NUCLEOTIDE SEQUENCE [LARGE SCALE GENOMIC DNA]</scope>
    <source>
        <strain evidence="8 9">C62</strain>
    </source>
</reference>
<evidence type="ECO:0000256" key="1">
    <source>
        <dbReference type="ARBA" id="ARBA00001933"/>
    </source>
</evidence>
<feature type="domain" description="Aminotransferase class I/classII large" evidence="7">
    <location>
        <begin position="68"/>
        <end position="412"/>
    </location>
</feature>
<dbReference type="RefSeq" id="WP_191071657.1">
    <property type="nucleotide sequence ID" value="NZ_CP060506.1"/>
</dbReference>
<evidence type="ECO:0000256" key="4">
    <source>
        <dbReference type="ARBA" id="ARBA00022576"/>
    </source>
</evidence>
<comment type="caution">
    <text evidence="8">The sequence shown here is derived from an EMBL/GenBank/DDBJ whole genome shotgun (WGS) entry which is preliminary data.</text>
</comment>
<keyword evidence="6" id="KW-0663">Pyridoxal phosphate</keyword>
<dbReference type="InterPro" id="IPR015421">
    <property type="entry name" value="PyrdxlP-dep_Trfase_major"/>
</dbReference>
<organism evidence="8 9">
    <name type="scientific">Nanchangia anserum</name>
    <dbReference type="NCBI Taxonomy" id="2692125"/>
    <lineage>
        <taxon>Bacteria</taxon>
        <taxon>Bacillati</taxon>
        <taxon>Actinomycetota</taxon>
        <taxon>Actinomycetes</taxon>
        <taxon>Actinomycetales</taxon>
        <taxon>Actinomycetaceae</taxon>
        <taxon>Nanchangia</taxon>
    </lineage>
</organism>
<dbReference type="InterPro" id="IPR004839">
    <property type="entry name" value="Aminotransferase_I/II_large"/>
</dbReference>
<keyword evidence="9" id="KW-1185">Reference proteome</keyword>
<dbReference type="CDD" id="cd00609">
    <property type="entry name" value="AAT_like"/>
    <property type="match status" value="1"/>
</dbReference>